<accession>A0A5C3L554</accession>
<evidence type="ECO:0000313" key="6">
    <source>
        <dbReference type="Proteomes" id="UP000307440"/>
    </source>
</evidence>
<evidence type="ECO:0000256" key="2">
    <source>
        <dbReference type="PROSITE-ProRule" id="PRU00103"/>
    </source>
</evidence>
<feature type="domain" description="Tubulin-folding cofactor D C-terminal" evidence="3">
    <location>
        <begin position="848"/>
        <end position="1037"/>
    </location>
</feature>
<dbReference type="AlphaFoldDB" id="A0A5C3L554"/>
<reference evidence="5 6" key="1">
    <citation type="journal article" date="2019" name="Nat. Ecol. Evol.">
        <title>Megaphylogeny resolves global patterns of mushroom evolution.</title>
        <authorList>
            <person name="Varga T."/>
            <person name="Krizsan K."/>
            <person name="Foldi C."/>
            <person name="Dima B."/>
            <person name="Sanchez-Garcia M."/>
            <person name="Sanchez-Ramirez S."/>
            <person name="Szollosi G.J."/>
            <person name="Szarkandi J.G."/>
            <person name="Papp V."/>
            <person name="Albert L."/>
            <person name="Andreopoulos W."/>
            <person name="Angelini C."/>
            <person name="Antonin V."/>
            <person name="Barry K.W."/>
            <person name="Bougher N.L."/>
            <person name="Buchanan P."/>
            <person name="Buyck B."/>
            <person name="Bense V."/>
            <person name="Catcheside P."/>
            <person name="Chovatia M."/>
            <person name="Cooper J."/>
            <person name="Damon W."/>
            <person name="Desjardin D."/>
            <person name="Finy P."/>
            <person name="Geml J."/>
            <person name="Haridas S."/>
            <person name="Hughes K."/>
            <person name="Justo A."/>
            <person name="Karasinski D."/>
            <person name="Kautmanova I."/>
            <person name="Kiss B."/>
            <person name="Kocsube S."/>
            <person name="Kotiranta H."/>
            <person name="LaButti K.M."/>
            <person name="Lechner B.E."/>
            <person name="Liimatainen K."/>
            <person name="Lipzen A."/>
            <person name="Lukacs Z."/>
            <person name="Mihaltcheva S."/>
            <person name="Morgado L.N."/>
            <person name="Niskanen T."/>
            <person name="Noordeloos M.E."/>
            <person name="Ohm R.A."/>
            <person name="Ortiz-Santana B."/>
            <person name="Ovrebo C."/>
            <person name="Racz N."/>
            <person name="Riley R."/>
            <person name="Savchenko A."/>
            <person name="Shiryaev A."/>
            <person name="Soop K."/>
            <person name="Spirin V."/>
            <person name="Szebenyi C."/>
            <person name="Tomsovsky M."/>
            <person name="Tulloss R.E."/>
            <person name="Uehling J."/>
            <person name="Grigoriev I.V."/>
            <person name="Vagvolgyi C."/>
            <person name="Papp T."/>
            <person name="Martin F.M."/>
            <person name="Miettinen O."/>
            <person name="Hibbett D.S."/>
            <person name="Nagy L.G."/>
        </authorList>
    </citation>
    <scope>NUCLEOTIDE SEQUENCE [LARGE SCALE GENOMIC DNA]</scope>
    <source>
        <strain evidence="5 6">CBS 121175</strain>
    </source>
</reference>
<dbReference type="Pfam" id="PF25767">
    <property type="entry name" value="ARM_TBCD_2nd"/>
    <property type="match status" value="1"/>
</dbReference>
<name>A0A5C3L554_COPMA</name>
<evidence type="ECO:0000259" key="4">
    <source>
        <dbReference type="Pfam" id="PF25767"/>
    </source>
</evidence>
<dbReference type="PROSITE" id="PS50077">
    <property type="entry name" value="HEAT_REPEAT"/>
    <property type="match status" value="1"/>
</dbReference>
<dbReference type="Proteomes" id="UP000307440">
    <property type="component" value="Unassembled WGS sequence"/>
</dbReference>
<protein>
    <submittedName>
        <fullName evidence="5">TBCD protein</fullName>
    </submittedName>
</protein>
<dbReference type="InterPro" id="IPR011989">
    <property type="entry name" value="ARM-like"/>
</dbReference>
<dbReference type="Pfam" id="PF23579">
    <property type="entry name" value="ARM_TBCD"/>
    <property type="match status" value="1"/>
</dbReference>
<proteinExistence type="predicted"/>
<dbReference type="GO" id="GO:0000226">
    <property type="term" value="P:microtubule cytoskeleton organization"/>
    <property type="evidence" value="ECO:0007669"/>
    <property type="project" value="TreeGrafter"/>
</dbReference>
<dbReference type="GO" id="GO:0005096">
    <property type="term" value="F:GTPase activator activity"/>
    <property type="evidence" value="ECO:0007669"/>
    <property type="project" value="InterPro"/>
</dbReference>
<sequence>MADEDSFFAAFEQYKEFSETQTELLSQDLFEQPTPDVEREEFIKFKFLQGTLSGYQEQSYLLDPYLEDLVTPVVECLKSHAKTAVKHPERIPSSSRVQIISEILYGYTKFRGYKAIESSISIDCDAFAVRFFPHEIMDLAIVLDYTRLRGGLIDSPYHWALRYVFLLWLSLICMIPFDLCQFDEPGNMGGTATALEELAKGYLDKAGLEREGAALLLSRLYTRKDTASRFHEFVNWSAVVFKENNGIFMLIGILRVLAEVGKSGSLEQIKAEQTSFITLVTSIGENGSLQKNPLIRKYRSKILTRIALRLLPSIPGKTLEGHVIELRRVQLEETDVPEDVEVILEQMFDSLQDKETVVRWSAAKGVARIAEHLPADFALQIVETVLGLFSVHSIAAASLYDLPSIAEATWHGACLCCAELARRNLIPESHMSQLVEWLSKALYFDIRKGAHSIGSNVRDAAAYVLWALARTQDIPTLEPHANTLANHLVSVAIYDREVHIRRAASAAFQEHVGRTNLFPHGIDVLGKTDFYSVSIRKHSFLIAAPQVASHLEYRTSLLTHVTNVVLRHWDVSMRELGSQSVRNLCLIDLDNIAPWIPLLDSVDPIDVHGGLLALTEIGKAYQDAEQDHSARNESLHGLLGHLTRVSVDLLKAPRNHLITEAACRLTATTLTVKAVKASTTGLPPAWRTILDVGLKHRQTSVQDAAAEALENGSSTHQQGLAKCLEKLDYTTNKELFPKAIACLTNGLNPTSAATIETRQALLVAVPSICVNVVPKAMDLMSTDTAQTLFNILLTGLEDYAIDERGDVGSWARIASIQGLTTICELFMNAAGSIPRFEEYFPSNLYSTVVSAVLKQGVERLDNVRQEVGKGLERLLRCQYPSDDWSLPGFQLLKELFTSESEHSDWADAAWLFPRALKLLDLPTYRQDILSGAINSISSKTDSTKKEMSKALAGITSALPVADGTGYNVLSLLDDLLDRVTSNGNANKLVIPIFQAFNVLLEENCLELSVEDDRGVERLRRLVTLTTKNVGKWKNVQRILEAMKMQVSAFAICILVVNLLVFAPIRETSVQAISEFLAHPFPKVRYDTAEYFYMKVSSEDYGIDDTTDIENILLETRWYVNRLVPFMISLNWLQVYHRIRASQGGIGEDRDIAARKRVIV</sequence>
<feature type="domain" description="Tubulin-folding cofactor D ARM repeats" evidence="4">
    <location>
        <begin position="330"/>
        <end position="522"/>
    </location>
</feature>
<gene>
    <name evidence="5" type="ORF">FA15DRAFT_585783</name>
</gene>
<keyword evidence="6" id="KW-1185">Reference proteome</keyword>
<dbReference type="InterPro" id="IPR021133">
    <property type="entry name" value="HEAT_type_2"/>
</dbReference>
<evidence type="ECO:0000259" key="3">
    <source>
        <dbReference type="Pfam" id="PF12612"/>
    </source>
</evidence>
<dbReference type="InterPro" id="IPR022577">
    <property type="entry name" value="TBCD_C"/>
</dbReference>
<dbReference type="GO" id="GO:0007021">
    <property type="term" value="P:tubulin complex assembly"/>
    <property type="evidence" value="ECO:0007669"/>
    <property type="project" value="InterPro"/>
</dbReference>
<dbReference type="InterPro" id="IPR033162">
    <property type="entry name" value="TBCD"/>
</dbReference>
<dbReference type="InterPro" id="IPR058033">
    <property type="entry name" value="ARM_TBCD_2nd"/>
</dbReference>
<keyword evidence="1" id="KW-0143">Chaperone</keyword>
<dbReference type="Pfam" id="PF12612">
    <property type="entry name" value="TFCD_C"/>
    <property type="match status" value="1"/>
</dbReference>
<organism evidence="5 6">
    <name type="scientific">Coprinopsis marcescibilis</name>
    <name type="common">Agaric fungus</name>
    <name type="synonym">Psathyrella marcescibilis</name>
    <dbReference type="NCBI Taxonomy" id="230819"/>
    <lineage>
        <taxon>Eukaryota</taxon>
        <taxon>Fungi</taxon>
        <taxon>Dikarya</taxon>
        <taxon>Basidiomycota</taxon>
        <taxon>Agaricomycotina</taxon>
        <taxon>Agaricomycetes</taxon>
        <taxon>Agaricomycetidae</taxon>
        <taxon>Agaricales</taxon>
        <taxon>Agaricineae</taxon>
        <taxon>Psathyrellaceae</taxon>
        <taxon>Coprinopsis</taxon>
    </lineage>
</organism>
<dbReference type="SUPFAM" id="SSF48371">
    <property type="entry name" value="ARM repeat"/>
    <property type="match status" value="1"/>
</dbReference>
<dbReference type="InterPro" id="IPR016024">
    <property type="entry name" value="ARM-type_fold"/>
</dbReference>
<evidence type="ECO:0000313" key="5">
    <source>
        <dbReference type="EMBL" id="TFK27742.1"/>
    </source>
</evidence>
<dbReference type="OrthoDB" id="1735853at2759"/>
<dbReference type="PANTHER" id="PTHR12658">
    <property type="entry name" value="BETA-TUBULIN COFACTOR D"/>
    <property type="match status" value="1"/>
</dbReference>
<evidence type="ECO:0000256" key="1">
    <source>
        <dbReference type="ARBA" id="ARBA00023186"/>
    </source>
</evidence>
<dbReference type="EMBL" id="ML210162">
    <property type="protein sequence ID" value="TFK27742.1"/>
    <property type="molecule type" value="Genomic_DNA"/>
</dbReference>
<dbReference type="Gene3D" id="1.25.10.10">
    <property type="entry name" value="Leucine-rich Repeat Variant"/>
    <property type="match status" value="2"/>
</dbReference>
<dbReference type="STRING" id="230819.A0A5C3L554"/>
<dbReference type="GO" id="GO:0007023">
    <property type="term" value="P:post-chaperonin tubulin folding pathway"/>
    <property type="evidence" value="ECO:0007669"/>
    <property type="project" value="InterPro"/>
</dbReference>
<dbReference type="PANTHER" id="PTHR12658:SF0">
    <property type="entry name" value="TUBULIN-SPECIFIC CHAPERONE D"/>
    <property type="match status" value="1"/>
</dbReference>
<feature type="repeat" description="HEAT" evidence="2">
    <location>
        <begin position="343"/>
        <end position="380"/>
    </location>
</feature>
<dbReference type="GO" id="GO:0048487">
    <property type="term" value="F:beta-tubulin binding"/>
    <property type="evidence" value="ECO:0007669"/>
    <property type="project" value="InterPro"/>
</dbReference>